<dbReference type="InterPro" id="IPR000994">
    <property type="entry name" value="Pept_M24"/>
</dbReference>
<dbReference type="STRING" id="13333.U5CRI1"/>
<dbReference type="PANTHER" id="PTHR13980:SF15">
    <property type="entry name" value="FACT COMPLEX SUBUNIT SPT16"/>
    <property type="match status" value="1"/>
</dbReference>
<dbReference type="InterPro" id="IPR036005">
    <property type="entry name" value="Creatinase/aminopeptidase-like"/>
</dbReference>
<accession>U5CRI1</accession>
<keyword evidence="1" id="KW-0234">DNA repair</keyword>
<proteinExistence type="inferred from homology"/>
<dbReference type="InterPro" id="IPR040258">
    <property type="entry name" value="Spt16"/>
</dbReference>
<evidence type="ECO:0000259" key="2">
    <source>
        <dbReference type="Pfam" id="PF00557"/>
    </source>
</evidence>
<name>U5CRI1_AMBTC</name>
<reference evidence="4" key="1">
    <citation type="journal article" date="2013" name="Science">
        <title>The Amborella genome and the evolution of flowering plants.</title>
        <authorList>
            <consortium name="Amborella Genome Project"/>
        </authorList>
    </citation>
    <scope>NUCLEOTIDE SEQUENCE [LARGE SCALE GENOMIC DNA]</scope>
</reference>
<dbReference type="HOGENOM" id="CLU_1706639_0_0_1"/>
<evidence type="ECO:0000313" key="4">
    <source>
        <dbReference type="Proteomes" id="UP000017836"/>
    </source>
</evidence>
<dbReference type="EMBL" id="KI392495">
    <property type="protein sequence ID" value="ERN15831.1"/>
    <property type="molecule type" value="Genomic_DNA"/>
</dbReference>
<dbReference type="GO" id="GO:0035101">
    <property type="term" value="C:FACT complex"/>
    <property type="evidence" value="ECO:0007669"/>
    <property type="project" value="UniProtKB-UniRule"/>
</dbReference>
<dbReference type="Gene3D" id="3.90.230.10">
    <property type="entry name" value="Creatinase/methionine aminopeptidase superfamily"/>
    <property type="match status" value="1"/>
</dbReference>
<dbReference type="SUPFAM" id="SSF55920">
    <property type="entry name" value="Creatinase/aminopeptidase"/>
    <property type="match status" value="1"/>
</dbReference>
<keyword evidence="1" id="KW-0235">DNA replication</keyword>
<comment type="similarity">
    <text evidence="1">Belongs to the peptidase M24 family. SPT16 subfamily.</text>
</comment>
<feature type="domain" description="Peptidase M24" evidence="2">
    <location>
        <begin position="19"/>
        <end position="121"/>
    </location>
</feature>
<gene>
    <name evidence="3" type="ORF">AMTR_s00039p00161570</name>
</gene>
<dbReference type="PANTHER" id="PTHR13980">
    <property type="entry name" value="CDC68 RELATED"/>
    <property type="match status" value="1"/>
</dbReference>
<protein>
    <recommendedName>
        <fullName evidence="1">FACT complex subunit</fullName>
    </recommendedName>
</protein>
<dbReference type="GO" id="GO:0006260">
    <property type="term" value="P:DNA replication"/>
    <property type="evidence" value="ECO:0007669"/>
    <property type="project" value="UniProtKB-KW"/>
</dbReference>
<keyword evidence="1" id="KW-0158">Chromosome</keyword>
<comment type="subunit">
    <text evidence="1">Component of the FACT complex.</text>
</comment>
<keyword evidence="1" id="KW-0227">DNA damage</keyword>
<comment type="subcellular location">
    <subcellularLocation>
        <location evidence="1">Nucleus</location>
    </subcellularLocation>
    <subcellularLocation>
        <location evidence="1">Chromosome</location>
    </subcellularLocation>
</comment>
<evidence type="ECO:0000256" key="1">
    <source>
        <dbReference type="RuleBase" id="RU367052"/>
    </source>
</evidence>
<sequence>MDDTEKAILGPAKLKVKLKAANVDICYTPIFQSGGQFDLRPNSSSNNDHIYYDATSVIICAIGSRCNSYCSNVARTYLIDADDIHKKADNVLLKAHEAAIGSLKPGKKIGDAYKAPMESCRGRRARICIKFDQISGNWYGSRVSRVGFEVECKE</sequence>
<evidence type="ECO:0000313" key="3">
    <source>
        <dbReference type="EMBL" id="ERN15831.1"/>
    </source>
</evidence>
<dbReference type="GO" id="GO:0006281">
    <property type="term" value="P:DNA repair"/>
    <property type="evidence" value="ECO:0007669"/>
    <property type="project" value="UniProtKB-UniRule"/>
</dbReference>
<keyword evidence="4" id="KW-1185">Reference proteome</keyword>
<dbReference type="Proteomes" id="UP000017836">
    <property type="component" value="Unassembled WGS sequence"/>
</dbReference>
<dbReference type="Pfam" id="PF00557">
    <property type="entry name" value="Peptidase_M24"/>
    <property type="match status" value="1"/>
</dbReference>
<comment type="function">
    <text evidence="1">Component of the FACT complex, a general chromatin factor that acts to reorganize nucleosomes. The FACT complex is involved in multiple processes that require DNA as a template such as mRNA elongation, DNA replication and DNA repair. During transcription elongation the FACT complex acts as a histone chaperone that both destabilizes and restores nucleosomal structure. It facilitates the passage of RNA polymerase II and transcription by promoting the dissociation of one histone H2A-H2B dimer from the nucleosome, then subsequently promotes the reestablishment of the nucleosome following the passage of RNA polymerase II.</text>
</comment>
<keyword evidence="1" id="KW-0539">Nucleus</keyword>
<dbReference type="eggNOG" id="KOG1189">
    <property type="taxonomic scope" value="Eukaryota"/>
</dbReference>
<dbReference type="AlphaFoldDB" id="U5CRI1"/>
<organism evidence="3 4">
    <name type="scientific">Amborella trichopoda</name>
    <dbReference type="NCBI Taxonomy" id="13333"/>
    <lineage>
        <taxon>Eukaryota</taxon>
        <taxon>Viridiplantae</taxon>
        <taxon>Streptophyta</taxon>
        <taxon>Embryophyta</taxon>
        <taxon>Tracheophyta</taxon>
        <taxon>Spermatophyta</taxon>
        <taxon>Magnoliopsida</taxon>
        <taxon>Amborellales</taxon>
        <taxon>Amborellaceae</taxon>
        <taxon>Amborella</taxon>
    </lineage>
</organism>
<keyword evidence="1" id="KW-0804">Transcription</keyword>
<keyword evidence="1" id="KW-0805">Transcription regulation</keyword>
<dbReference type="Gramene" id="ERN15831">
    <property type="protein sequence ID" value="ERN15831"/>
    <property type="gene ID" value="AMTR_s00039p00161570"/>
</dbReference>